<evidence type="ECO:0000256" key="5">
    <source>
        <dbReference type="SAM" id="Phobius"/>
    </source>
</evidence>
<dbReference type="GO" id="GO:0046943">
    <property type="term" value="F:carboxylic acid transmembrane transporter activity"/>
    <property type="evidence" value="ECO:0007669"/>
    <property type="project" value="TreeGrafter"/>
</dbReference>
<feature type="transmembrane region" description="Helical" evidence="5">
    <location>
        <begin position="116"/>
        <end position="137"/>
    </location>
</feature>
<feature type="transmembrane region" description="Helical" evidence="5">
    <location>
        <begin position="335"/>
        <end position="356"/>
    </location>
</feature>
<protein>
    <submittedName>
        <fullName evidence="7">Inositol transporter-like SP family MFS transporter</fullName>
    </submittedName>
</protein>
<dbReference type="CDD" id="cd17316">
    <property type="entry name" value="MFS_SV2_like"/>
    <property type="match status" value="1"/>
</dbReference>
<dbReference type="SUPFAM" id="SSF103473">
    <property type="entry name" value="MFS general substrate transporter"/>
    <property type="match status" value="1"/>
</dbReference>
<evidence type="ECO:0000256" key="4">
    <source>
        <dbReference type="ARBA" id="ARBA00023136"/>
    </source>
</evidence>
<dbReference type="PANTHER" id="PTHR23508:SF10">
    <property type="entry name" value="CARBOXYLIC ACID TRANSPORTER PROTEIN HOMOLOG"/>
    <property type="match status" value="1"/>
</dbReference>
<dbReference type="EMBL" id="JACBZP010000001">
    <property type="protein sequence ID" value="NYI66775.1"/>
    <property type="molecule type" value="Genomic_DNA"/>
</dbReference>
<feature type="transmembrane region" description="Helical" evidence="5">
    <location>
        <begin position="61"/>
        <end position="79"/>
    </location>
</feature>
<name>A0A7Z0D1T3_9MICO</name>
<feature type="transmembrane region" description="Helical" evidence="5">
    <location>
        <begin position="177"/>
        <end position="196"/>
    </location>
</feature>
<dbReference type="PROSITE" id="PS50850">
    <property type="entry name" value="MFS"/>
    <property type="match status" value="1"/>
</dbReference>
<feature type="transmembrane region" description="Helical" evidence="5">
    <location>
        <begin position="399"/>
        <end position="418"/>
    </location>
</feature>
<keyword evidence="3 5" id="KW-1133">Transmembrane helix</keyword>
<feature type="transmembrane region" description="Helical" evidence="5">
    <location>
        <begin position="91"/>
        <end position="110"/>
    </location>
</feature>
<organism evidence="7 8">
    <name type="scientific">Spelaeicoccus albus</name>
    <dbReference type="NCBI Taxonomy" id="1280376"/>
    <lineage>
        <taxon>Bacteria</taxon>
        <taxon>Bacillati</taxon>
        <taxon>Actinomycetota</taxon>
        <taxon>Actinomycetes</taxon>
        <taxon>Micrococcales</taxon>
        <taxon>Brevibacteriaceae</taxon>
        <taxon>Spelaeicoccus</taxon>
    </lineage>
</organism>
<feature type="domain" description="Major facilitator superfamily (MFS) profile" evidence="6">
    <location>
        <begin position="23"/>
        <end position="422"/>
    </location>
</feature>
<gene>
    <name evidence="7" type="ORF">BJY26_001081</name>
</gene>
<dbReference type="RefSeq" id="WP_179426345.1">
    <property type="nucleotide sequence ID" value="NZ_JACBZP010000001.1"/>
</dbReference>
<dbReference type="InterPro" id="IPR011701">
    <property type="entry name" value="MFS"/>
</dbReference>
<evidence type="ECO:0000259" key="6">
    <source>
        <dbReference type="PROSITE" id="PS50850"/>
    </source>
</evidence>
<dbReference type="Proteomes" id="UP000539111">
    <property type="component" value="Unassembled WGS sequence"/>
</dbReference>
<dbReference type="InterPro" id="IPR005829">
    <property type="entry name" value="Sugar_transporter_CS"/>
</dbReference>
<evidence type="ECO:0000256" key="1">
    <source>
        <dbReference type="ARBA" id="ARBA00004651"/>
    </source>
</evidence>
<evidence type="ECO:0000256" key="3">
    <source>
        <dbReference type="ARBA" id="ARBA00022989"/>
    </source>
</evidence>
<dbReference type="InterPro" id="IPR020846">
    <property type="entry name" value="MFS_dom"/>
</dbReference>
<feature type="transmembrane region" description="Helical" evidence="5">
    <location>
        <begin position="308"/>
        <end position="329"/>
    </location>
</feature>
<dbReference type="AlphaFoldDB" id="A0A7Z0D1T3"/>
<dbReference type="InterPro" id="IPR036259">
    <property type="entry name" value="MFS_trans_sf"/>
</dbReference>
<keyword evidence="2 5" id="KW-0812">Transmembrane</keyword>
<sequence>MALASDGNAFETITTATPPHWRWTFVAAMAGFIDAGSIVAGSVGLNIWVPHFGLTNSMVGLLGAISSNAISAGVGALLGGWICDKYGRKKIYAYDLVLYMFGLLFLIFTMAPWMLFVGYIIVGLAVGADIPASWSLITEFAPARRRGRLGSLVQVLWNLGPVVMLSLGLLLQPLGMLGIRFIFGFLFVVGLVTWIMRHGVGESERWQRANDAKNLTGDLTKPARSFGRDIKALLTKPALGMFVMLIGMYGLWNIFAGTNGFYQPYLLKSIGNETNAASVGLQCMYFGATVLTTVFVFGWLIDKINRRFLFGLSAAVQIAGMSLLIFFPLTTPIAFAYLLSTGLAIGFGQQAFFQLWSGEVFPTRLRGTAQGLIFAIVRIALGFWSFFVPIVTATGFRPLAIILTAVLLASGIIGFVWAPSTSGKTLEEIEHDRYGAKENAHV</sequence>
<evidence type="ECO:0000313" key="8">
    <source>
        <dbReference type="Proteomes" id="UP000539111"/>
    </source>
</evidence>
<dbReference type="Pfam" id="PF07690">
    <property type="entry name" value="MFS_1"/>
    <property type="match status" value="1"/>
</dbReference>
<keyword evidence="4 5" id="KW-0472">Membrane</keyword>
<proteinExistence type="predicted"/>
<evidence type="ECO:0000313" key="7">
    <source>
        <dbReference type="EMBL" id="NYI66775.1"/>
    </source>
</evidence>
<feature type="transmembrane region" description="Helical" evidence="5">
    <location>
        <begin position="276"/>
        <end position="301"/>
    </location>
</feature>
<feature type="transmembrane region" description="Helical" evidence="5">
    <location>
        <begin position="368"/>
        <end position="387"/>
    </location>
</feature>
<dbReference type="PANTHER" id="PTHR23508">
    <property type="entry name" value="CARBOXYLIC ACID TRANSPORTER PROTEIN HOMOLOG"/>
    <property type="match status" value="1"/>
</dbReference>
<comment type="caution">
    <text evidence="7">The sequence shown here is derived from an EMBL/GenBank/DDBJ whole genome shotgun (WGS) entry which is preliminary data.</text>
</comment>
<comment type="subcellular location">
    <subcellularLocation>
        <location evidence="1">Cell membrane</location>
        <topology evidence="1">Multi-pass membrane protein</topology>
    </subcellularLocation>
</comment>
<reference evidence="7 8" key="1">
    <citation type="submission" date="2020-07" db="EMBL/GenBank/DDBJ databases">
        <title>Sequencing the genomes of 1000 actinobacteria strains.</title>
        <authorList>
            <person name="Klenk H.-P."/>
        </authorList>
    </citation>
    <scope>NUCLEOTIDE SEQUENCE [LARGE SCALE GENOMIC DNA]</scope>
    <source>
        <strain evidence="7 8">DSM 26341</strain>
    </source>
</reference>
<keyword evidence="8" id="KW-1185">Reference proteome</keyword>
<dbReference type="Gene3D" id="1.20.1250.20">
    <property type="entry name" value="MFS general substrate transporter like domains"/>
    <property type="match status" value="2"/>
</dbReference>
<feature type="transmembrane region" description="Helical" evidence="5">
    <location>
        <begin position="149"/>
        <end position="171"/>
    </location>
</feature>
<feature type="transmembrane region" description="Helical" evidence="5">
    <location>
        <begin position="25"/>
        <end position="49"/>
    </location>
</feature>
<evidence type="ECO:0000256" key="2">
    <source>
        <dbReference type="ARBA" id="ARBA00022692"/>
    </source>
</evidence>
<accession>A0A7Z0D1T3</accession>
<dbReference type="GO" id="GO:0005886">
    <property type="term" value="C:plasma membrane"/>
    <property type="evidence" value="ECO:0007669"/>
    <property type="project" value="UniProtKB-SubCell"/>
</dbReference>
<dbReference type="PROSITE" id="PS00217">
    <property type="entry name" value="SUGAR_TRANSPORT_2"/>
    <property type="match status" value="1"/>
</dbReference>
<feature type="transmembrane region" description="Helical" evidence="5">
    <location>
        <begin position="238"/>
        <end position="256"/>
    </location>
</feature>